<keyword evidence="2" id="KW-0493">Microtubule</keyword>
<dbReference type="InterPro" id="IPR007145">
    <property type="entry name" value="MAP65_Ase1_PRC1"/>
</dbReference>
<dbReference type="GO" id="GO:0005737">
    <property type="term" value="C:cytoplasm"/>
    <property type="evidence" value="ECO:0007669"/>
    <property type="project" value="TreeGrafter"/>
</dbReference>
<evidence type="ECO:0000313" key="5">
    <source>
        <dbReference type="Proteomes" id="UP001327560"/>
    </source>
</evidence>
<proteinExistence type="inferred from homology"/>
<reference evidence="4 5" key="1">
    <citation type="submission" date="2023-10" db="EMBL/GenBank/DDBJ databases">
        <title>Chromosome-scale genome assembly provides insights into flower coloration mechanisms of Canna indica.</title>
        <authorList>
            <person name="Li C."/>
        </authorList>
    </citation>
    <scope>NUCLEOTIDE SEQUENCE [LARGE SCALE GENOMIC DNA]</scope>
    <source>
        <tissue evidence="4">Flower</tissue>
    </source>
</reference>
<dbReference type="Proteomes" id="UP001327560">
    <property type="component" value="Chromosome 2"/>
</dbReference>
<dbReference type="GO" id="GO:0000226">
    <property type="term" value="P:microtubule cytoskeleton organization"/>
    <property type="evidence" value="ECO:0007669"/>
    <property type="project" value="InterPro"/>
</dbReference>
<gene>
    <name evidence="4" type="ORF">Cni_G04665</name>
</gene>
<dbReference type="GO" id="GO:0008017">
    <property type="term" value="F:microtubule binding"/>
    <property type="evidence" value="ECO:0007669"/>
    <property type="project" value="InterPro"/>
</dbReference>
<evidence type="ECO:0000256" key="1">
    <source>
        <dbReference type="ARBA" id="ARBA00006187"/>
    </source>
</evidence>
<dbReference type="GO" id="GO:0005819">
    <property type="term" value="C:spindle"/>
    <property type="evidence" value="ECO:0007669"/>
    <property type="project" value="TreeGrafter"/>
</dbReference>
<dbReference type="AlphaFoldDB" id="A0AAQ3JT57"/>
<accession>A0AAQ3JT57</accession>
<dbReference type="EMBL" id="CP136891">
    <property type="protein sequence ID" value="WOK95958.1"/>
    <property type="molecule type" value="Genomic_DNA"/>
</dbReference>
<dbReference type="PANTHER" id="PTHR19321:SF4">
    <property type="entry name" value="65-KDA MICROTUBULE-ASSOCIATED PROTEIN 5"/>
    <property type="match status" value="1"/>
</dbReference>
<feature type="region of interest" description="Disordered" evidence="3">
    <location>
        <begin position="503"/>
        <end position="551"/>
    </location>
</feature>
<sequence length="571" mass="64843">MSRVSLPSLSRTEATTCGSLLQELQVIWDEIGENDLERDRMILQLEKECLELYRRKVDQTKKHKAELHQMLANSEAEVSTLISTLGERETFVRLEKATGTLKEQLAMIKPLLEDLRQKKEERIKEFLEVQSQIISICSEIAGNINEGCSASAQVDEGDLTIKRLGELKCQLNELQIEKNLRLQKVDTYIKSIHEISIVLSIEFNKLICEVHPSFGDYTISQTKNISNDTIAGLSGTIHSLKKEKSQRLQKLQSLGATLIELWNLMETPLDEQKGFNHITCLVSSSVDSVQGQGCLALKVIEQAELEVKRLNALKASKMKEIILKKQNELDQIYKSVHMNVDVEGARQMLINVVDSGKADLSELLTNLDNQIEKAKELALSRKDILERMEKWQFASEEESWLDDYEKDENRYSGGRGVHKNLKRAEKARALVSKIPGLVENLTVKIKTWEKEKGMPFMYDKGRLLDSLEEYITLRQQREEQKRRSREQKKLQEQFATEQEALFGSKPSPLRQIPSRKPLGQSSNANIAGGTPGRRASTPFGRHGILSSGKEKKVGYSSRIVNPVNYVSLPKE</sequence>
<dbReference type="PANTHER" id="PTHR19321">
    <property type="entry name" value="PROTEIN REGULATOR OF CYTOKINESIS 1 PRC1-RELATED"/>
    <property type="match status" value="1"/>
</dbReference>
<dbReference type="Pfam" id="PF03999">
    <property type="entry name" value="MAP65_ASE1"/>
    <property type="match status" value="1"/>
</dbReference>
<keyword evidence="5" id="KW-1185">Reference proteome</keyword>
<comment type="similarity">
    <text evidence="1">Belongs to the MAP65/ASE1 family.</text>
</comment>
<protein>
    <submittedName>
        <fullName evidence="4">65-kDa microtubule-associated protein 5</fullName>
    </submittedName>
</protein>
<evidence type="ECO:0000256" key="3">
    <source>
        <dbReference type="SAM" id="MobiDB-lite"/>
    </source>
</evidence>
<evidence type="ECO:0000256" key="2">
    <source>
        <dbReference type="ARBA" id="ARBA00022701"/>
    </source>
</evidence>
<dbReference type="GO" id="GO:0005874">
    <property type="term" value="C:microtubule"/>
    <property type="evidence" value="ECO:0007669"/>
    <property type="project" value="UniProtKB-KW"/>
</dbReference>
<organism evidence="4 5">
    <name type="scientific">Canna indica</name>
    <name type="common">Indian-shot</name>
    <dbReference type="NCBI Taxonomy" id="4628"/>
    <lineage>
        <taxon>Eukaryota</taxon>
        <taxon>Viridiplantae</taxon>
        <taxon>Streptophyta</taxon>
        <taxon>Embryophyta</taxon>
        <taxon>Tracheophyta</taxon>
        <taxon>Spermatophyta</taxon>
        <taxon>Magnoliopsida</taxon>
        <taxon>Liliopsida</taxon>
        <taxon>Zingiberales</taxon>
        <taxon>Cannaceae</taxon>
        <taxon>Canna</taxon>
    </lineage>
</organism>
<dbReference type="Gene3D" id="1.20.58.1520">
    <property type="match status" value="1"/>
</dbReference>
<evidence type="ECO:0000313" key="4">
    <source>
        <dbReference type="EMBL" id="WOK95958.1"/>
    </source>
</evidence>
<name>A0AAQ3JT57_9LILI</name>